<dbReference type="InterPro" id="IPR024775">
    <property type="entry name" value="DinB-like"/>
</dbReference>
<dbReference type="KEGG" id="fax:FUAX_46890"/>
<name>A0AAU9CZ79_9BACT</name>
<accession>A0AAU9CZ79</accession>
<proteinExistence type="predicted"/>
<evidence type="ECO:0000259" key="1">
    <source>
        <dbReference type="Pfam" id="PF12867"/>
    </source>
</evidence>
<evidence type="ECO:0000313" key="3">
    <source>
        <dbReference type="Proteomes" id="UP001348817"/>
    </source>
</evidence>
<keyword evidence="2" id="KW-0614">Plasmid</keyword>
<reference evidence="2 3" key="1">
    <citation type="submission" date="2021-12" db="EMBL/GenBank/DDBJ databases">
        <title>Genome sequencing of bacteria with rrn-lacking chromosome and rrn-plasmid.</title>
        <authorList>
            <person name="Anda M."/>
            <person name="Iwasaki W."/>
        </authorList>
    </citation>
    <scope>NUCLEOTIDE SEQUENCE [LARGE SCALE GENOMIC DNA]</scope>
    <source>
        <strain evidence="2 3">DSM 100852</strain>
        <plasmid evidence="2 3">pFA3</plasmid>
    </source>
</reference>
<dbReference type="AlphaFoldDB" id="A0AAU9CZ79"/>
<dbReference type="Pfam" id="PF12867">
    <property type="entry name" value="DinB_2"/>
    <property type="match status" value="1"/>
</dbReference>
<dbReference type="Proteomes" id="UP001348817">
    <property type="component" value="Plasmid pFA3"/>
</dbReference>
<dbReference type="EMBL" id="AP025317">
    <property type="protein sequence ID" value="BDD12257.1"/>
    <property type="molecule type" value="Genomic_DNA"/>
</dbReference>
<dbReference type="InterPro" id="IPR034660">
    <property type="entry name" value="DinB/YfiT-like"/>
</dbReference>
<feature type="domain" description="DinB-like" evidence="1">
    <location>
        <begin position="15"/>
        <end position="155"/>
    </location>
</feature>
<dbReference type="SUPFAM" id="SSF109854">
    <property type="entry name" value="DinB/YfiT-like putative metalloenzymes"/>
    <property type="match status" value="1"/>
</dbReference>
<gene>
    <name evidence="2" type="ORF">FUAX_46890</name>
</gene>
<keyword evidence="3" id="KW-1185">Reference proteome</keyword>
<organism evidence="2 3">
    <name type="scientific">Fulvitalea axinellae</name>
    <dbReference type="NCBI Taxonomy" id="1182444"/>
    <lineage>
        <taxon>Bacteria</taxon>
        <taxon>Pseudomonadati</taxon>
        <taxon>Bacteroidota</taxon>
        <taxon>Cytophagia</taxon>
        <taxon>Cytophagales</taxon>
        <taxon>Persicobacteraceae</taxon>
        <taxon>Fulvitalea</taxon>
    </lineage>
</organism>
<dbReference type="Gene3D" id="1.20.120.450">
    <property type="entry name" value="dinb family like domain"/>
    <property type="match status" value="1"/>
</dbReference>
<sequence>MNTIEMLRDQTASAYAWTNRLLEAIPFEHWETMHENTDTHATWQVGHLVLSHYFHSIMCINGHSQSILQAVPLQKHNELFVNTSPKESVGKTNPEKLLKDLKLVQAHSVDIIKRMNVEDLSKPLEPTETPNPVAKTKYEALDWNIKHTMWHCGQLGIIKRQINGRHDFGLKRKAKAM</sequence>
<dbReference type="RefSeq" id="WP_338395397.1">
    <property type="nucleotide sequence ID" value="NZ_AP025317.1"/>
</dbReference>
<protein>
    <recommendedName>
        <fullName evidence="1">DinB-like domain-containing protein</fullName>
    </recommendedName>
</protein>
<geneLocation type="plasmid" evidence="2 3">
    <name>pFA3</name>
</geneLocation>
<evidence type="ECO:0000313" key="2">
    <source>
        <dbReference type="EMBL" id="BDD12257.1"/>
    </source>
</evidence>